<comment type="caution">
    <text evidence="2">The sequence shown here is derived from an EMBL/GenBank/DDBJ whole genome shotgun (WGS) entry which is preliminary data.</text>
</comment>
<feature type="region of interest" description="Disordered" evidence="1">
    <location>
        <begin position="41"/>
        <end position="102"/>
    </location>
</feature>
<sequence>MEKSSIKLYRVLRTPGVTQDSRVKSRQKYEVGFEEHLQLCKTKTSAARAQPPSLERKPRPRGVDAGIDPPNASGNSKTRFPENAVHSLRKSGHESTTTGSSWMHMAKLMHTIDQLISQ</sequence>
<evidence type="ECO:0000313" key="2">
    <source>
        <dbReference type="EMBL" id="KAG6123589.1"/>
    </source>
</evidence>
<protein>
    <submittedName>
        <fullName evidence="2">Uncharacterized protein</fullName>
    </submittedName>
</protein>
<dbReference type="AlphaFoldDB" id="A0A9P7TXH7"/>
<gene>
    <name evidence="2" type="ORF">E4U13_003833</name>
</gene>
<dbReference type="Proteomes" id="UP000732380">
    <property type="component" value="Unassembled WGS sequence"/>
</dbReference>
<evidence type="ECO:0000256" key="1">
    <source>
        <dbReference type="SAM" id="MobiDB-lite"/>
    </source>
</evidence>
<accession>A0A9P7TXH7</accession>
<proteinExistence type="predicted"/>
<organism evidence="2 3">
    <name type="scientific">Claviceps humidiphila</name>
    <dbReference type="NCBI Taxonomy" id="1294629"/>
    <lineage>
        <taxon>Eukaryota</taxon>
        <taxon>Fungi</taxon>
        <taxon>Dikarya</taxon>
        <taxon>Ascomycota</taxon>
        <taxon>Pezizomycotina</taxon>
        <taxon>Sordariomycetes</taxon>
        <taxon>Hypocreomycetidae</taxon>
        <taxon>Hypocreales</taxon>
        <taxon>Clavicipitaceae</taxon>
        <taxon>Claviceps</taxon>
    </lineage>
</organism>
<keyword evidence="3" id="KW-1185">Reference proteome</keyword>
<evidence type="ECO:0000313" key="3">
    <source>
        <dbReference type="Proteomes" id="UP000732380"/>
    </source>
</evidence>
<dbReference type="EMBL" id="SRQM01000003">
    <property type="protein sequence ID" value="KAG6123589.1"/>
    <property type="molecule type" value="Genomic_DNA"/>
</dbReference>
<name>A0A9P7TXH7_9HYPO</name>
<reference evidence="2 3" key="1">
    <citation type="journal article" date="2020" name="bioRxiv">
        <title>Whole genome comparisons of ergot fungi reveals the divergence and evolution of species within the genus Claviceps are the result of varying mechanisms driving genome evolution and host range expansion.</title>
        <authorList>
            <person name="Wyka S.A."/>
            <person name="Mondo S.J."/>
            <person name="Liu M."/>
            <person name="Dettman J."/>
            <person name="Nalam V."/>
            <person name="Broders K.D."/>
        </authorList>
    </citation>
    <scope>NUCLEOTIDE SEQUENCE [LARGE SCALE GENOMIC DNA]</scope>
    <source>
        <strain evidence="2 3">LM576</strain>
    </source>
</reference>